<reference evidence="1" key="2">
    <citation type="journal article" date="2015" name="Data Brief">
        <title>Shoot transcriptome of the giant reed, Arundo donax.</title>
        <authorList>
            <person name="Barrero R.A."/>
            <person name="Guerrero F.D."/>
            <person name="Moolhuijzen P."/>
            <person name="Goolsby J.A."/>
            <person name="Tidwell J."/>
            <person name="Bellgard S.E."/>
            <person name="Bellgard M.I."/>
        </authorList>
    </citation>
    <scope>NUCLEOTIDE SEQUENCE</scope>
    <source>
        <tissue evidence="1">Shoot tissue taken approximately 20 cm above the soil surface</tissue>
    </source>
</reference>
<protein>
    <submittedName>
        <fullName evidence="1">Uncharacterized protein</fullName>
    </submittedName>
</protein>
<dbReference type="EMBL" id="GBRH01211581">
    <property type="protein sequence ID" value="JAD86314.1"/>
    <property type="molecule type" value="Transcribed_RNA"/>
</dbReference>
<reference evidence="1" key="1">
    <citation type="submission" date="2014-09" db="EMBL/GenBank/DDBJ databases">
        <authorList>
            <person name="Magalhaes I.L.F."/>
            <person name="Oliveira U."/>
            <person name="Santos F.R."/>
            <person name="Vidigal T.H.D.A."/>
            <person name="Brescovit A.D."/>
            <person name="Santos A.J."/>
        </authorList>
    </citation>
    <scope>NUCLEOTIDE SEQUENCE</scope>
    <source>
        <tissue evidence="1">Shoot tissue taken approximately 20 cm above the soil surface</tissue>
    </source>
</reference>
<accession>A0A0A9DCK8</accession>
<dbReference type="AlphaFoldDB" id="A0A0A9DCK8"/>
<organism evidence="1">
    <name type="scientific">Arundo donax</name>
    <name type="common">Giant reed</name>
    <name type="synonym">Donax arundinaceus</name>
    <dbReference type="NCBI Taxonomy" id="35708"/>
    <lineage>
        <taxon>Eukaryota</taxon>
        <taxon>Viridiplantae</taxon>
        <taxon>Streptophyta</taxon>
        <taxon>Embryophyta</taxon>
        <taxon>Tracheophyta</taxon>
        <taxon>Spermatophyta</taxon>
        <taxon>Magnoliopsida</taxon>
        <taxon>Liliopsida</taxon>
        <taxon>Poales</taxon>
        <taxon>Poaceae</taxon>
        <taxon>PACMAD clade</taxon>
        <taxon>Arundinoideae</taxon>
        <taxon>Arundineae</taxon>
        <taxon>Arundo</taxon>
    </lineage>
</organism>
<name>A0A0A9DCK8_ARUDO</name>
<proteinExistence type="predicted"/>
<sequence length="54" mass="6365">MEPNSFSPFCGQSLWLTCKPFYYSFHALCFQWLQRVLQATLNLGKVVNLITLYF</sequence>
<evidence type="ECO:0000313" key="1">
    <source>
        <dbReference type="EMBL" id="JAD86314.1"/>
    </source>
</evidence>